<evidence type="ECO:0000313" key="7">
    <source>
        <dbReference type="EMBL" id="MFL8999895.1"/>
    </source>
</evidence>
<feature type="transmembrane region" description="Helical" evidence="6">
    <location>
        <begin position="357"/>
        <end position="373"/>
    </location>
</feature>
<evidence type="ECO:0000256" key="3">
    <source>
        <dbReference type="ARBA" id="ARBA00022692"/>
    </source>
</evidence>
<dbReference type="PANTHER" id="PTHR30250">
    <property type="entry name" value="PST FAMILY PREDICTED COLANIC ACID TRANSPORTER"/>
    <property type="match status" value="1"/>
</dbReference>
<feature type="transmembrane region" description="Helical" evidence="6">
    <location>
        <begin position="41"/>
        <end position="64"/>
    </location>
</feature>
<feature type="transmembrane region" description="Helical" evidence="6">
    <location>
        <begin position="291"/>
        <end position="317"/>
    </location>
</feature>
<gene>
    <name evidence="7" type="ORF">ACJ8NA_14775</name>
</gene>
<dbReference type="EMBL" id="JBJNUY010000005">
    <property type="protein sequence ID" value="MFL8999895.1"/>
    <property type="molecule type" value="Genomic_DNA"/>
</dbReference>
<keyword evidence="2" id="KW-1003">Cell membrane</keyword>
<feature type="transmembrane region" description="Helical" evidence="6">
    <location>
        <begin position="110"/>
        <end position="126"/>
    </location>
</feature>
<keyword evidence="3 6" id="KW-0812">Transmembrane</keyword>
<feature type="transmembrane region" description="Helical" evidence="6">
    <location>
        <begin position="248"/>
        <end position="270"/>
    </location>
</feature>
<dbReference type="PANTHER" id="PTHR30250:SF11">
    <property type="entry name" value="O-ANTIGEN TRANSPORTER-RELATED"/>
    <property type="match status" value="1"/>
</dbReference>
<feature type="transmembrane region" description="Helical" evidence="6">
    <location>
        <begin position="329"/>
        <end position="350"/>
    </location>
</feature>
<comment type="subcellular location">
    <subcellularLocation>
        <location evidence="1">Cell membrane</location>
        <topology evidence="1">Multi-pass membrane protein</topology>
    </subcellularLocation>
</comment>
<feature type="transmembrane region" description="Helical" evidence="6">
    <location>
        <begin position="379"/>
        <end position="399"/>
    </location>
</feature>
<name>A0ABW8W4X0_9PSED</name>
<evidence type="ECO:0000256" key="6">
    <source>
        <dbReference type="SAM" id="Phobius"/>
    </source>
</evidence>
<reference evidence="7 8" key="1">
    <citation type="submission" date="2024-12" db="EMBL/GenBank/DDBJ databases">
        <title>Pseudomonas species isolated from Lotus nodules promote plant growth.</title>
        <authorList>
            <person name="Yu Y.-H."/>
            <person name="Kurtenbach J."/>
            <person name="Crosbie D."/>
            <person name="Brachmann A."/>
            <person name="Marin M."/>
        </authorList>
    </citation>
    <scope>NUCLEOTIDE SEQUENCE [LARGE SCALE GENOMIC DNA]</scope>
    <source>
        <strain evidence="7 8">PLb11B</strain>
    </source>
</reference>
<evidence type="ECO:0008006" key="9">
    <source>
        <dbReference type="Google" id="ProtNLM"/>
    </source>
</evidence>
<feature type="transmembrane region" description="Helical" evidence="6">
    <location>
        <begin position="12"/>
        <end position="35"/>
    </location>
</feature>
<feature type="transmembrane region" description="Helical" evidence="6">
    <location>
        <begin position="177"/>
        <end position="198"/>
    </location>
</feature>
<evidence type="ECO:0000256" key="1">
    <source>
        <dbReference type="ARBA" id="ARBA00004651"/>
    </source>
</evidence>
<organism evidence="7 8">
    <name type="scientific">Pseudomonas azerbaijanorientalis</name>
    <dbReference type="NCBI Taxonomy" id="2842350"/>
    <lineage>
        <taxon>Bacteria</taxon>
        <taxon>Pseudomonadati</taxon>
        <taxon>Pseudomonadota</taxon>
        <taxon>Gammaproteobacteria</taxon>
        <taxon>Pseudomonadales</taxon>
        <taxon>Pseudomonadaceae</taxon>
        <taxon>Pseudomonas</taxon>
    </lineage>
</organism>
<comment type="caution">
    <text evidence="7">The sequence shown here is derived from an EMBL/GenBank/DDBJ whole genome shotgun (WGS) entry which is preliminary data.</text>
</comment>
<evidence type="ECO:0000256" key="5">
    <source>
        <dbReference type="ARBA" id="ARBA00023136"/>
    </source>
</evidence>
<accession>A0ABW8W4X0</accession>
<proteinExistence type="predicted"/>
<dbReference type="Proteomes" id="UP001628646">
    <property type="component" value="Unassembled WGS sequence"/>
</dbReference>
<feature type="transmembrane region" description="Helical" evidence="6">
    <location>
        <begin position="146"/>
        <end position="165"/>
    </location>
</feature>
<dbReference type="InterPro" id="IPR050833">
    <property type="entry name" value="Poly_Biosynth_Transport"/>
</dbReference>
<sequence>MITNSKTVEKILSISIRLTTLFSKFFLIILLAKLLPPKDVGVYGLITATAGYLVYILGLEFYCFTTRELASSTRKEWGAIIKNHATLLVFSYIIAIPIIILAMISQEIPSNIISLFIVILIIEHVGQEQSRVLIAISRPLSSNIVLFIRTSAWVIVISPILWFIPETRTIESVLYSWIAGGIISIAIAALVTNISIECNLRLDYSWVKKGLIISIPILISTLSARGIFTFDRYMIEAFQGITHVAPYVLFIGISNAMISLLDSGVYAYHYPSMIKSARNSPKEFKTTFKSMLTQTIAVCAIYSIACTLVIKYVLIWIDKPIYIAELNSFYILMLAFSAHALSMAFHYSLYALKKDKALFRCNILMLPIFLITAKTLEYFNYYNAVPISLFLVFACSLIWKASGHYLEMKLLSEEKSNIKQAST</sequence>
<keyword evidence="8" id="KW-1185">Reference proteome</keyword>
<evidence type="ECO:0000256" key="2">
    <source>
        <dbReference type="ARBA" id="ARBA00022475"/>
    </source>
</evidence>
<dbReference type="RefSeq" id="WP_407802268.1">
    <property type="nucleotide sequence ID" value="NZ_JBJNUX010000023.1"/>
</dbReference>
<feature type="transmembrane region" description="Helical" evidence="6">
    <location>
        <begin position="85"/>
        <end position="104"/>
    </location>
</feature>
<feature type="transmembrane region" description="Helical" evidence="6">
    <location>
        <begin position="210"/>
        <end position="228"/>
    </location>
</feature>
<evidence type="ECO:0000313" key="8">
    <source>
        <dbReference type="Proteomes" id="UP001628646"/>
    </source>
</evidence>
<protein>
    <recommendedName>
        <fullName evidence="9">Polysaccharide biosynthesis protein</fullName>
    </recommendedName>
</protein>
<keyword evidence="4 6" id="KW-1133">Transmembrane helix</keyword>
<keyword evidence="5 6" id="KW-0472">Membrane</keyword>
<evidence type="ECO:0000256" key="4">
    <source>
        <dbReference type="ARBA" id="ARBA00022989"/>
    </source>
</evidence>